<keyword evidence="4" id="KW-1185">Reference proteome</keyword>
<feature type="transmembrane region" description="Helical" evidence="2">
    <location>
        <begin position="18"/>
        <end position="38"/>
    </location>
</feature>
<evidence type="ECO:0000313" key="4">
    <source>
        <dbReference type="Proteomes" id="UP000002484"/>
    </source>
</evidence>
<keyword evidence="2" id="KW-1133">Transmembrane helix</keyword>
<feature type="region of interest" description="Disordered" evidence="1">
    <location>
        <begin position="151"/>
        <end position="175"/>
    </location>
</feature>
<evidence type="ECO:0000256" key="1">
    <source>
        <dbReference type="SAM" id="MobiDB-lite"/>
    </source>
</evidence>
<protein>
    <recommendedName>
        <fullName evidence="5">ATP synthase protein I</fullName>
    </recommendedName>
</protein>
<dbReference type="Proteomes" id="UP000002484">
    <property type="component" value="Chromosome"/>
</dbReference>
<feature type="transmembrane region" description="Helical" evidence="2">
    <location>
        <begin position="102"/>
        <end position="122"/>
    </location>
</feature>
<name>E3IXI8_PSEI1</name>
<dbReference type="EMBL" id="CP002299">
    <property type="protein sequence ID" value="ADP79005.1"/>
    <property type="molecule type" value="Genomic_DNA"/>
</dbReference>
<evidence type="ECO:0000256" key="2">
    <source>
        <dbReference type="SAM" id="Phobius"/>
    </source>
</evidence>
<dbReference type="RefSeq" id="WP_013422126.1">
    <property type="nucleotide sequence ID" value="NC_014666.1"/>
</dbReference>
<keyword evidence="2" id="KW-0812">Transmembrane</keyword>
<dbReference type="STRING" id="298654.FraEuI1c_0932"/>
<accession>E3IXI8</accession>
<dbReference type="KEGG" id="fri:FraEuI1c_0932"/>
<gene>
    <name evidence="3" type="ordered locus">FraEuI1c_0932</name>
</gene>
<evidence type="ECO:0000313" key="3">
    <source>
        <dbReference type="EMBL" id="ADP79005.1"/>
    </source>
</evidence>
<proteinExistence type="predicted"/>
<keyword evidence="2" id="KW-0472">Membrane</keyword>
<feature type="compositionally biased region" description="Low complexity" evidence="1">
    <location>
        <begin position="151"/>
        <end position="167"/>
    </location>
</feature>
<dbReference type="eggNOG" id="ENOG5033I3C">
    <property type="taxonomic scope" value="Bacteria"/>
</dbReference>
<reference evidence="3 4" key="1">
    <citation type="submission" date="2010-10" db="EMBL/GenBank/DDBJ databases">
        <title>Complete sequence of Frankia sp. EuI1c.</title>
        <authorList>
            <consortium name="US DOE Joint Genome Institute"/>
            <person name="Lucas S."/>
            <person name="Copeland A."/>
            <person name="Lapidus A."/>
            <person name="Cheng J.-F."/>
            <person name="Bruce D."/>
            <person name="Goodwin L."/>
            <person name="Pitluck S."/>
            <person name="Chertkov O."/>
            <person name="Detter J.C."/>
            <person name="Han C."/>
            <person name="Tapia R."/>
            <person name="Land M."/>
            <person name="Hauser L."/>
            <person name="Jeffries C."/>
            <person name="Kyrpides N."/>
            <person name="Ivanova N."/>
            <person name="Mikhailova N."/>
            <person name="Beauchemin N."/>
            <person name="Sen A."/>
            <person name="Sur S.A."/>
            <person name="Gtari M."/>
            <person name="Wall L."/>
            <person name="Tisa L."/>
            <person name="Woyke T."/>
        </authorList>
    </citation>
    <scope>NUCLEOTIDE SEQUENCE [LARGE SCALE GENOMIC DNA]</scope>
    <source>
        <strain evidence="4">DSM 45817 / CECT 9037 / EuI1c</strain>
    </source>
</reference>
<sequence>MAKGTGDQALIGMPVLRLGLVISAVIAVPAIALGAALFGGAGAAGALVGIAVVAGFFSMGKLAVALVARRAPHLLLPAALGTYTGQIGLLGILLISLDGVEAIHLLTLAWTVFVGVFGWMGAELWVATHTRVPFFDPAAFAARQAALAQAGRPASADQSPAASAPVAAERRAAGR</sequence>
<evidence type="ECO:0008006" key="5">
    <source>
        <dbReference type="Google" id="ProtNLM"/>
    </source>
</evidence>
<dbReference type="HOGENOM" id="CLU_124484_1_0_11"/>
<dbReference type="InParanoid" id="E3IXI8"/>
<feature type="transmembrane region" description="Helical" evidence="2">
    <location>
        <begin position="74"/>
        <end position="96"/>
    </location>
</feature>
<dbReference type="AlphaFoldDB" id="E3IXI8"/>
<feature type="transmembrane region" description="Helical" evidence="2">
    <location>
        <begin position="44"/>
        <end position="67"/>
    </location>
</feature>
<organism evidence="3 4">
    <name type="scientific">Pseudofrankia inefficax (strain DSM 45817 / CECT 9037 / DDB 130130 / EuI1c)</name>
    <name type="common">Frankia inefficax</name>
    <dbReference type="NCBI Taxonomy" id="298654"/>
    <lineage>
        <taxon>Bacteria</taxon>
        <taxon>Bacillati</taxon>
        <taxon>Actinomycetota</taxon>
        <taxon>Actinomycetes</taxon>
        <taxon>Frankiales</taxon>
        <taxon>Frankiaceae</taxon>
        <taxon>Pseudofrankia</taxon>
    </lineage>
</organism>